<dbReference type="PANTHER" id="PTHR30146:SF109">
    <property type="entry name" value="HTH-TYPE TRANSCRIPTIONAL REGULATOR GALS"/>
    <property type="match status" value="1"/>
</dbReference>
<evidence type="ECO:0000256" key="2">
    <source>
        <dbReference type="ARBA" id="ARBA00023125"/>
    </source>
</evidence>
<accession>A0A7W9HJE5</accession>
<dbReference type="RefSeq" id="WP_184920708.1">
    <property type="nucleotide sequence ID" value="NZ_JACHMO010000001.1"/>
</dbReference>
<reference evidence="6 7" key="1">
    <citation type="submission" date="2020-08" db="EMBL/GenBank/DDBJ databases">
        <title>Sequencing the genomes of 1000 actinobacteria strains.</title>
        <authorList>
            <person name="Klenk H.-P."/>
        </authorList>
    </citation>
    <scope>NUCLEOTIDE SEQUENCE [LARGE SCALE GENOMIC DNA]</scope>
    <source>
        <strain evidence="6 7">DSM 45486</strain>
    </source>
</reference>
<dbReference type="PROSITE" id="PS00356">
    <property type="entry name" value="HTH_LACI_1"/>
    <property type="match status" value="1"/>
</dbReference>
<keyword evidence="3" id="KW-0804">Transcription</keyword>
<evidence type="ECO:0000313" key="6">
    <source>
        <dbReference type="EMBL" id="MBB5803388.1"/>
    </source>
</evidence>
<dbReference type="InterPro" id="IPR046335">
    <property type="entry name" value="LacI/GalR-like_sensor"/>
</dbReference>
<dbReference type="AlphaFoldDB" id="A0A7W9HJE5"/>
<dbReference type="CDD" id="cd01392">
    <property type="entry name" value="HTH_LacI"/>
    <property type="match status" value="1"/>
</dbReference>
<evidence type="ECO:0000256" key="1">
    <source>
        <dbReference type="ARBA" id="ARBA00023015"/>
    </source>
</evidence>
<dbReference type="Gene3D" id="3.40.50.2300">
    <property type="match status" value="2"/>
</dbReference>
<keyword evidence="7" id="KW-1185">Reference proteome</keyword>
<dbReference type="GO" id="GO:0000976">
    <property type="term" value="F:transcription cis-regulatory region binding"/>
    <property type="evidence" value="ECO:0007669"/>
    <property type="project" value="TreeGrafter"/>
</dbReference>
<comment type="caution">
    <text evidence="6">The sequence shown here is derived from an EMBL/GenBank/DDBJ whole genome shotgun (WGS) entry which is preliminary data.</text>
</comment>
<dbReference type="GO" id="GO:0003700">
    <property type="term" value="F:DNA-binding transcription factor activity"/>
    <property type="evidence" value="ECO:0007669"/>
    <property type="project" value="TreeGrafter"/>
</dbReference>
<gene>
    <name evidence="6" type="ORF">F4560_003156</name>
</gene>
<dbReference type="Proteomes" id="UP000552097">
    <property type="component" value="Unassembled WGS sequence"/>
</dbReference>
<dbReference type="SMART" id="SM00354">
    <property type="entry name" value="HTH_LACI"/>
    <property type="match status" value="1"/>
</dbReference>
<feature type="compositionally biased region" description="Gly residues" evidence="4">
    <location>
        <begin position="348"/>
        <end position="358"/>
    </location>
</feature>
<sequence>MAGADTARRRPTITDVARLAGVSPQTVSRFLRFNGGLKPATVERVENAIRELDYRPNLVARSMRTRKTGRLAILMPAMAFNPSRMLAGAGATAGAAGYFMDVVSAGGGVRARSERLLELADSGQFEGILSFAPVLPSVGNQMDQSTTVVVSADFDDEMRGIGDLADATPVVRMVEHLASTGHSRFLHVAGDAGFASARARKQSYLETVERLGLVSVGVFDGDWSGESGIEAIRSLPSRARPTAVIAANDLVAAGVVRGVRERGWDVPGDISVTGWDNNEIGQFMTPSLTTVDVDLERLGSKAMAKLIAGLRGTEPEPNEESLFRVIWRESTAEPFPTGRRRRKPIAGGVAGDGAGQTG</sequence>
<dbReference type="InterPro" id="IPR010982">
    <property type="entry name" value="Lambda_DNA-bd_dom_sf"/>
</dbReference>
<dbReference type="Pfam" id="PF00356">
    <property type="entry name" value="LacI"/>
    <property type="match status" value="1"/>
</dbReference>
<protein>
    <submittedName>
        <fullName evidence="6">LacI family transcriptional regulator</fullName>
    </submittedName>
</protein>
<dbReference type="EMBL" id="JACHMO010000001">
    <property type="protein sequence ID" value="MBB5803388.1"/>
    <property type="molecule type" value="Genomic_DNA"/>
</dbReference>
<evidence type="ECO:0000256" key="4">
    <source>
        <dbReference type="SAM" id="MobiDB-lite"/>
    </source>
</evidence>
<dbReference type="SUPFAM" id="SSF47413">
    <property type="entry name" value="lambda repressor-like DNA-binding domains"/>
    <property type="match status" value="1"/>
</dbReference>
<organism evidence="6 7">
    <name type="scientific">Saccharothrix ecbatanensis</name>
    <dbReference type="NCBI Taxonomy" id="1105145"/>
    <lineage>
        <taxon>Bacteria</taxon>
        <taxon>Bacillati</taxon>
        <taxon>Actinomycetota</taxon>
        <taxon>Actinomycetes</taxon>
        <taxon>Pseudonocardiales</taxon>
        <taxon>Pseudonocardiaceae</taxon>
        <taxon>Saccharothrix</taxon>
    </lineage>
</organism>
<keyword evidence="1" id="KW-0805">Transcription regulation</keyword>
<dbReference type="Pfam" id="PF13377">
    <property type="entry name" value="Peripla_BP_3"/>
    <property type="match status" value="1"/>
</dbReference>
<dbReference type="Gene3D" id="1.10.260.40">
    <property type="entry name" value="lambda repressor-like DNA-binding domains"/>
    <property type="match status" value="1"/>
</dbReference>
<feature type="region of interest" description="Disordered" evidence="4">
    <location>
        <begin position="334"/>
        <end position="358"/>
    </location>
</feature>
<keyword evidence="2" id="KW-0238">DNA-binding</keyword>
<dbReference type="PROSITE" id="PS50932">
    <property type="entry name" value="HTH_LACI_2"/>
    <property type="match status" value="1"/>
</dbReference>
<evidence type="ECO:0000259" key="5">
    <source>
        <dbReference type="PROSITE" id="PS50932"/>
    </source>
</evidence>
<dbReference type="SUPFAM" id="SSF53822">
    <property type="entry name" value="Periplasmic binding protein-like I"/>
    <property type="match status" value="1"/>
</dbReference>
<evidence type="ECO:0000256" key="3">
    <source>
        <dbReference type="ARBA" id="ARBA00023163"/>
    </source>
</evidence>
<dbReference type="PANTHER" id="PTHR30146">
    <property type="entry name" value="LACI-RELATED TRANSCRIPTIONAL REPRESSOR"/>
    <property type="match status" value="1"/>
</dbReference>
<dbReference type="InterPro" id="IPR000843">
    <property type="entry name" value="HTH_LacI"/>
</dbReference>
<name>A0A7W9HJE5_9PSEU</name>
<proteinExistence type="predicted"/>
<dbReference type="InterPro" id="IPR028082">
    <property type="entry name" value="Peripla_BP_I"/>
</dbReference>
<feature type="domain" description="HTH lacI-type" evidence="5">
    <location>
        <begin position="11"/>
        <end position="65"/>
    </location>
</feature>
<evidence type="ECO:0000313" key="7">
    <source>
        <dbReference type="Proteomes" id="UP000552097"/>
    </source>
</evidence>